<dbReference type="Gene3D" id="3.30.1280.10">
    <property type="entry name" value="Phosphoribosylformylglycinamidine synthase subunit PurS"/>
    <property type="match status" value="1"/>
</dbReference>
<dbReference type="AlphaFoldDB" id="A0A931LWD5"/>
<gene>
    <name evidence="6 7" type="primary">purS</name>
    <name evidence="7" type="ORF">HYR64_03150</name>
</gene>
<keyword evidence="2 6" id="KW-0436">Ligase</keyword>
<evidence type="ECO:0000256" key="5">
    <source>
        <dbReference type="ARBA" id="ARBA00022840"/>
    </source>
</evidence>
<evidence type="ECO:0000313" key="7">
    <source>
        <dbReference type="EMBL" id="MBI1756085.1"/>
    </source>
</evidence>
<dbReference type="SUPFAM" id="SSF82697">
    <property type="entry name" value="PurS-like"/>
    <property type="match status" value="1"/>
</dbReference>
<dbReference type="GO" id="GO:0004642">
    <property type="term" value="F:phosphoribosylformylglycinamidine synthase activity"/>
    <property type="evidence" value="ECO:0007669"/>
    <property type="project" value="UniProtKB-UniRule"/>
</dbReference>
<keyword evidence="4 6" id="KW-0658">Purine biosynthesis</keyword>
<comment type="subcellular location">
    <subcellularLocation>
        <location evidence="6">Cytoplasm</location>
    </subcellularLocation>
</comment>
<proteinExistence type="inferred from homology"/>
<name>A0A931LWD5_FIMGI</name>
<evidence type="ECO:0000256" key="6">
    <source>
        <dbReference type="HAMAP-Rule" id="MF_01926"/>
    </source>
</evidence>
<dbReference type="NCBIfam" id="NF004630">
    <property type="entry name" value="PRK05974.1"/>
    <property type="match status" value="1"/>
</dbReference>
<dbReference type="PANTHER" id="PTHR34696">
    <property type="entry name" value="PHOSPHORIBOSYLFORMYLGLYCINAMIDINE SYNTHASE SUBUNIT PURS"/>
    <property type="match status" value="1"/>
</dbReference>
<sequence length="77" mass="8623">MTKVRVYVTLKPSLLDSAGRTVAGALQKLGYEELEEARIGKLIELQVDPYSEARVKEMCDKLLANPVIEDYRVEVVA</sequence>
<dbReference type="GO" id="GO:0006189">
    <property type="term" value="P:'de novo' IMP biosynthetic process"/>
    <property type="evidence" value="ECO:0007669"/>
    <property type="project" value="UniProtKB-UniRule"/>
</dbReference>
<dbReference type="HAMAP" id="MF_01926">
    <property type="entry name" value="PurS"/>
    <property type="match status" value="1"/>
</dbReference>
<evidence type="ECO:0000256" key="3">
    <source>
        <dbReference type="ARBA" id="ARBA00022741"/>
    </source>
</evidence>
<dbReference type="GO" id="GO:0005737">
    <property type="term" value="C:cytoplasm"/>
    <property type="evidence" value="ECO:0007669"/>
    <property type="project" value="UniProtKB-SubCell"/>
</dbReference>
<dbReference type="EMBL" id="JACOSL010000022">
    <property type="protein sequence ID" value="MBI1756085.1"/>
    <property type="molecule type" value="Genomic_DNA"/>
</dbReference>
<dbReference type="InterPro" id="IPR036604">
    <property type="entry name" value="PurS-like_sf"/>
</dbReference>
<accession>A0A931LWD5</accession>
<comment type="caution">
    <text evidence="7">The sequence shown here is derived from an EMBL/GenBank/DDBJ whole genome shotgun (WGS) entry which is preliminary data.</text>
</comment>
<keyword evidence="1 6" id="KW-0963">Cytoplasm</keyword>
<comment type="similarity">
    <text evidence="6">Belongs to the PurS family.</text>
</comment>
<dbReference type="PANTHER" id="PTHR34696:SF1">
    <property type="entry name" value="PHOSPHORIBOSYLFORMYLGLYCINAMIDINE SYNTHASE SUBUNIT PURS"/>
    <property type="match status" value="1"/>
</dbReference>
<comment type="catalytic activity">
    <reaction evidence="6">
        <text>N(2)-formyl-N(1)-(5-phospho-beta-D-ribosyl)glycinamide + L-glutamine + ATP + H2O = 2-formamido-N(1)-(5-O-phospho-beta-D-ribosyl)acetamidine + L-glutamate + ADP + phosphate + H(+)</text>
        <dbReference type="Rhea" id="RHEA:17129"/>
        <dbReference type="ChEBI" id="CHEBI:15377"/>
        <dbReference type="ChEBI" id="CHEBI:15378"/>
        <dbReference type="ChEBI" id="CHEBI:29985"/>
        <dbReference type="ChEBI" id="CHEBI:30616"/>
        <dbReference type="ChEBI" id="CHEBI:43474"/>
        <dbReference type="ChEBI" id="CHEBI:58359"/>
        <dbReference type="ChEBI" id="CHEBI:147286"/>
        <dbReference type="ChEBI" id="CHEBI:147287"/>
        <dbReference type="ChEBI" id="CHEBI:456216"/>
        <dbReference type="EC" id="6.3.5.3"/>
    </reaction>
</comment>
<keyword evidence="3 6" id="KW-0547">Nucleotide-binding</keyword>
<keyword evidence="5 6" id="KW-0067">ATP-binding</keyword>
<dbReference type="EC" id="6.3.5.3" evidence="6"/>
<comment type="pathway">
    <text evidence="6">Purine metabolism; IMP biosynthesis via de novo pathway; 5-amino-1-(5-phospho-D-ribosyl)imidazole from N(2)-formyl-N(1)-(5-phospho-D-ribosyl)glycinamide: step 1/2.</text>
</comment>
<dbReference type="GO" id="GO:0005524">
    <property type="term" value="F:ATP binding"/>
    <property type="evidence" value="ECO:0007669"/>
    <property type="project" value="UniProtKB-UniRule"/>
</dbReference>
<evidence type="ECO:0000256" key="1">
    <source>
        <dbReference type="ARBA" id="ARBA00022490"/>
    </source>
</evidence>
<dbReference type="Proteomes" id="UP000727962">
    <property type="component" value="Unassembled WGS sequence"/>
</dbReference>
<evidence type="ECO:0000256" key="4">
    <source>
        <dbReference type="ARBA" id="ARBA00022755"/>
    </source>
</evidence>
<dbReference type="NCBIfam" id="TIGR00302">
    <property type="entry name" value="phosphoribosylformylglycinamidine synthase subunit PurS"/>
    <property type="match status" value="1"/>
</dbReference>
<dbReference type="Pfam" id="PF02700">
    <property type="entry name" value="PurS"/>
    <property type="match status" value="1"/>
</dbReference>
<organism evidence="7 8">
    <name type="scientific">Fimbriimonas ginsengisoli</name>
    <dbReference type="NCBI Taxonomy" id="1005039"/>
    <lineage>
        <taxon>Bacteria</taxon>
        <taxon>Bacillati</taxon>
        <taxon>Armatimonadota</taxon>
        <taxon>Fimbriimonadia</taxon>
        <taxon>Fimbriimonadales</taxon>
        <taxon>Fimbriimonadaceae</taxon>
        <taxon>Fimbriimonas</taxon>
    </lineage>
</organism>
<dbReference type="InterPro" id="IPR003850">
    <property type="entry name" value="PurS"/>
</dbReference>
<evidence type="ECO:0000256" key="2">
    <source>
        <dbReference type="ARBA" id="ARBA00022598"/>
    </source>
</evidence>
<reference evidence="7" key="1">
    <citation type="submission" date="2020-07" db="EMBL/GenBank/DDBJ databases">
        <title>Huge and variable diversity of episymbiotic CPR bacteria and DPANN archaea in groundwater ecosystems.</title>
        <authorList>
            <person name="He C.Y."/>
            <person name="Keren R."/>
            <person name="Whittaker M."/>
            <person name="Farag I.F."/>
            <person name="Doudna J."/>
            <person name="Cate J.H.D."/>
            <person name="Banfield J.F."/>
        </authorList>
    </citation>
    <scope>NUCLEOTIDE SEQUENCE</scope>
    <source>
        <strain evidence="7">NC_groundwater_17_Pr7_B-0.1um_64_12</strain>
    </source>
</reference>
<comment type="subunit">
    <text evidence="6">Part of the FGAM synthase complex composed of 1 PurL, 1 PurQ and 2 PurS subunits.</text>
</comment>
<evidence type="ECO:0000313" key="8">
    <source>
        <dbReference type="Proteomes" id="UP000727962"/>
    </source>
</evidence>
<comment type="function">
    <text evidence="6">Part of the phosphoribosylformylglycinamidine synthase complex involved in the purines biosynthetic pathway. Catalyzes the ATP-dependent conversion of formylglycinamide ribonucleotide (FGAR) and glutamine to yield formylglycinamidine ribonucleotide (FGAM) and glutamate. The FGAM synthase complex is composed of three subunits. PurQ produces an ammonia molecule by converting glutamine to glutamate. PurL transfers the ammonia molecule to FGAR to form FGAM in an ATP-dependent manner. PurS interacts with PurQ and PurL and is thought to assist in the transfer of the ammonia molecule from PurQ to PurL.</text>
</comment>
<protein>
    <recommendedName>
        <fullName evidence="6">Phosphoribosylformylglycinamidine synthase subunit PurS</fullName>
        <shortName evidence="6">FGAM synthase</shortName>
        <ecNumber evidence="6">6.3.5.3</ecNumber>
    </recommendedName>
    <alternativeName>
        <fullName evidence="6">Formylglycinamide ribonucleotide amidotransferase subunit III</fullName>
        <shortName evidence="6">FGAR amidotransferase III</shortName>
        <shortName evidence="6">FGAR-AT III</shortName>
    </alternativeName>
    <alternativeName>
        <fullName evidence="6">Phosphoribosylformylglycinamidine synthase subunit III</fullName>
    </alternativeName>
</protein>